<accession>A0A6B0TXK9</accession>
<dbReference type="AlphaFoldDB" id="A0A6B0TXK9"/>
<evidence type="ECO:0000313" key="1">
    <source>
        <dbReference type="EMBL" id="MXU84028.1"/>
    </source>
</evidence>
<proteinExistence type="predicted"/>
<dbReference type="EMBL" id="GIFC01001945">
    <property type="protein sequence ID" value="MXU84028.1"/>
    <property type="molecule type" value="Transcribed_RNA"/>
</dbReference>
<name>A0A6B0TXK9_IXORI</name>
<sequence>MSQTHPNICALLFTRSIGIRTVFAASTHRPGRVPWLSVKSNLRSSRSRCFRTPDIGKVGSVAGSICSAATARCGRCPT</sequence>
<reference evidence="1" key="1">
    <citation type="submission" date="2019-12" db="EMBL/GenBank/DDBJ databases">
        <title>An insight into the sialome of adult female Ixodes ricinus ticks feeding for 6 days.</title>
        <authorList>
            <person name="Perner J."/>
            <person name="Ribeiro J.M.C."/>
        </authorList>
    </citation>
    <scope>NUCLEOTIDE SEQUENCE</scope>
    <source>
        <strain evidence="1">Semi-engorged</strain>
        <tissue evidence="1">Salivary glands</tissue>
    </source>
</reference>
<protein>
    <submittedName>
        <fullName evidence="1">Uncharacterized protein</fullName>
    </submittedName>
</protein>
<organism evidence="1">
    <name type="scientific">Ixodes ricinus</name>
    <name type="common">Common tick</name>
    <name type="synonym">Acarus ricinus</name>
    <dbReference type="NCBI Taxonomy" id="34613"/>
    <lineage>
        <taxon>Eukaryota</taxon>
        <taxon>Metazoa</taxon>
        <taxon>Ecdysozoa</taxon>
        <taxon>Arthropoda</taxon>
        <taxon>Chelicerata</taxon>
        <taxon>Arachnida</taxon>
        <taxon>Acari</taxon>
        <taxon>Parasitiformes</taxon>
        <taxon>Ixodida</taxon>
        <taxon>Ixodoidea</taxon>
        <taxon>Ixodidae</taxon>
        <taxon>Ixodinae</taxon>
        <taxon>Ixodes</taxon>
    </lineage>
</organism>